<evidence type="ECO:0000313" key="2">
    <source>
        <dbReference type="Proteomes" id="UP001500320"/>
    </source>
</evidence>
<accession>A0ABP6NUT1</accession>
<name>A0ABP6NUT1_9ACTN</name>
<evidence type="ECO:0000313" key="1">
    <source>
        <dbReference type="EMBL" id="GAA3155014.1"/>
    </source>
</evidence>
<dbReference type="Proteomes" id="UP001500320">
    <property type="component" value="Unassembled WGS sequence"/>
</dbReference>
<proteinExistence type="predicted"/>
<dbReference type="EMBL" id="BAAAUT010000050">
    <property type="protein sequence ID" value="GAA3155014.1"/>
    <property type="molecule type" value="Genomic_DNA"/>
</dbReference>
<keyword evidence="2" id="KW-1185">Reference proteome</keyword>
<gene>
    <name evidence="1" type="ORF">GCM10010466_52450</name>
</gene>
<reference evidence="2" key="1">
    <citation type="journal article" date="2019" name="Int. J. Syst. Evol. Microbiol.">
        <title>The Global Catalogue of Microorganisms (GCM) 10K type strain sequencing project: providing services to taxonomists for standard genome sequencing and annotation.</title>
        <authorList>
            <consortium name="The Broad Institute Genomics Platform"/>
            <consortium name="The Broad Institute Genome Sequencing Center for Infectious Disease"/>
            <person name="Wu L."/>
            <person name="Ma J."/>
        </authorList>
    </citation>
    <scope>NUCLEOTIDE SEQUENCE [LARGE SCALE GENOMIC DNA]</scope>
    <source>
        <strain evidence="2">JCM 9373</strain>
    </source>
</reference>
<sequence>MEMPAAFVLALDGVRREHAAALPGAPVVPHTERPRRTRRVRAALARGLIRAAHVIEPAC</sequence>
<organism evidence="1 2">
    <name type="scientific">Planomonospora alba</name>
    <dbReference type="NCBI Taxonomy" id="161354"/>
    <lineage>
        <taxon>Bacteria</taxon>
        <taxon>Bacillati</taxon>
        <taxon>Actinomycetota</taxon>
        <taxon>Actinomycetes</taxon>
        <taxon>Streptosporangiales</taxon>
        <taxon>Streptosporangiaceae</taxon>
        <taxon>Planomonospora</taxon>
    </lineage>
</organism>
<dbReference type="RefSeq" id="WP_344863960.1">
    <property type="nucleotide sequence ID" value="NZ_BAAAUT010000050.1"/>
</dbReference>
<comment type="caution">
    <text evidence="1">The sequence shown here is derived from an EMBL/GenBank/DDBJ whole genome shotgun (WGS) entry which is preliminary data.</text>
</comment>
<protein>
    <submittedName>
        <fullName evidence="1">Uncharacterized protein</fullName>
    </submittedName>
</protein>